<protein>
    <submittedName>
        <fullName evidence="3">Uncharacterized protein</fullName>
    </submittedName>
</protein>
<dbReference type="Gramene" id="TraesLDM6A03G03305010.1">
    <property type="protein sequence ID" value="TraesLDM6A03G03305010.1"/>
    <property type="gene ID" value="TraesLDM6A03G03305010"/>
</dbReference>
<feature type="chain" id="PRO_5043178512" evidence="2">
    <location>
        <begin position="26"/>
        <end position="108"/>
    </location>
</feature>
<reference evidence="3" key="2">
    <citation type="submission" date="2018-10" db="UniProtKB">
        <authorList>
            <consortium name="EnsemblPlants"/>
        </authorList>
    </citation>
    <scope>IDENTIFICATION</scope>
</reference>
<dbReference type="Gramene" id="TraesJUL6A03G03327770.1">
    <property type="protein sequence ID" value="TraesJUL6A03G03327770.1"/>
    <property type="gene ID" value="TraesJUL6A03G03327770"/>
</dbReference>
<dbReference type="Gramene" id="TraesLAC6A03G03256430.1">
    <property type="protein sequence ID" value="TraesLAC6A03G03256430.1"/>
    <property type="gene ID" value="TraesLAC6A03G03256430"/>
</dbReference>
<dbReference type="Proteomes" id="UP000019116">
    <property type="component" value="Chromosome 6A"/>
</dbReference>
<dbReference type="Gramene" id="TraesMAC6A03G03301050.1">
    <property type="protein sequence ID" value="TraesMAC6A03G03301050.1"/>
    <property type="gene ID" value="TraesMAC6A03G03301050"/>
</dbReference>
<dbReference type="Gramene" id="TraesNOR6A03G03333140.1">
    <property type="protein sequence ID" value="TraesNOR6A03G03333140.1"/>
    <property type="gene ID" value="TraesNOR6A03G03333140"/>
</dbReference>
<dbReference type="Gramene" id="TraesRN6A0100394000.1">
    <property type="protein sequence ID" value="TraesRN6A0100394000.1"/>
    <property type="gene ID" value="TraesRN6A0100394000"/>
</dbReference>
<evidence type="ECO:0000256" key="1">
    <source>
        <dbReference type="SAM" id="MobiDB-lite"/>
    </source>
</evidence>
<dbReference type="OMA" id="HHRELPM"/>
<keyword evidence="4" id="KW-1185">Reference proteome</keyword>
<proteinExistence type="predicted"/>
<dbReference type="EnsemblPlants" id="TraesCS6A02G171000.1">
    <property type="protein sequence ID" value="TraesCS6A02G171000.1"/>
    <property type="gene ID" value="TraesCS6A02G171000"/>
</dbReference>
<sequence>MSCASLLLLLCVLLLLAAIGPFAAAARREPAMAATGDEADGAQAKLARMKMALADGQEERVIVRKQESTDSDSFTTTKFSSNAKNRFDGRVPFTADYHTVRRHPPSHN</sequence>
<dbReference type="Gramene" id="TraesSTA6A03G03292210.1">
    <property type="protein sequence ID" value="TraesSTA6A03G03292210.1"/>
    <property type="gene ID" value="TraesSTA6A03G03292210"/>
</dbReference>
<dbReference type="Gramene" id="TraesJAG6A03G03295890.1">
    <property type="protein sequence ID" value="TraesJAG6A03G03295890.1"/>
    <property type="gene ID" value="TraesJAG6A03G03295890"/>
</dbReference>
<evidence type="ECO:0000313" key="4">
    <source>
        <dbReference type="Proteomes" id="UP000019116"/>
    </source>
</evidence>
<feature type="compositionally biased region" description="Basic and acidic residues" evidence="1">
    <location>
        <begin position="58"/>
        <end position="68"/>
    </location>
</feature>
<keyword evidence="2" id="KW-0732">Signal</keyword>
<feature type="signal peptide" evidence="2">
    <location>
        <begin position="1"/>
        <end position="25"/>
    </location>
</feature>
<evidence type="ECO:0000256" key="2">
    <source>
        <dbReference type="SAM" id="SignalP"/>
    </source>
</evidence>
<dbReference type="Gramene" id="TraesCS6A03G0422600.1">
    <property type="protein sequence ID" value="TraesCS6A03G0422600.1.CDS"/>
    <property type="gene ID" value="TraesCS6A03G0422600"/>
</dbReference>
<evidence type="ECO:0000313" key="3">
    <source>
        <dbReference type="EnsemblPlants" id="TraesCS6A02G171000.1"/>
    </source>
</evidence>
<dbReference type="GeneID" id="123130536"/>
<dbReference type="AlphaFoldDB" id="A0A3B6NPL6"/>
<dbReference type="Gramene" id="TraesSYM6A03G03242480.1">
    <property type="protein sequence ID" value="TraesSYM6A03G03242480.1"/>
    <property type="gene ID" value="TraesSYM6A03G03242480"/>
</dbReference>
<feature type="region of interest" description="Disordered" evidence="1">
    <location>
        <begin position="58"/>
        <end position="79"/>
    </location>
</feature>
<dbReference type="Gramene" id="TraesWEE_scaffold_051828_01G000100.1">
    <property type="protein sequence ID" value="TraesWEE_scaffold_051828_01G000100.1"/>
    <property type="gene ID" value="TraesWEE_scaffold_051828_01G000100"/>
</dbReference>
<dbReference type="Gramene" id="TraesPARA_EIv1.0_1929210.1">
    <property type="protein sequence ID" value="TraesPARA_EIv1.0_1929210.1.CDS"/>
    <property type="gene ID" value="TraesPARA_EIv1.0_1929210"/>
</dbReference>
<name>A0A3B6NPL6_WHEAT</name>
<dbReference type="RefSeq" id="XP_044406345.1">
    <property type="nucleotide sequence ID" value="XM_044550410.1"/>
</dbReference>
<dbReference type="Gramene" id="TraesCS6A02G171000.1">
    <property type="protein sequence ID" value="TraesCS6A02G171000.1"/>
    <property type="gene ID" value="TraesCS6A02G171000"/>
</dbReference>
<dbReference type="Gramene" id="TraesCAD_scaffold_014801_01G000400.1">
    <property type="protein sequence ID" value="TraesCAD_scaffold_014801_01G000400.1"/>
    <property type="gene ID" value="TraesCAD_scaffold_014801_01G000400"/>
</dbReference>
<gene>
    <name evidence="3" type="primary">LOC123130536</name>
</gene>
<dbReference type="Gramene" id="TraesROB_scaffold_035554_01G000200.1">
    <property type="protein sequence ID" value="TraesROB_scaffold_035554_01G000200.1"/>
    <property type="gene ID" value="TraesROB_scaffold_035554_01G000200"/>
</dbReference>
<accession>A0A3B6NPL6</accession>
<organism evidence="3">
    <name type="scientific">Triticum aestivum</name>
    <name type="common">Wheat</name>
    <dbReference type="NCBI Taxonomy" id="4565"/>
    <lineage>
        <taxon>Eukaryota</taxon>
        <taxon>Viridiplantae</taxon>
        <taxon>Streptophyta</taxon>
        <taxon>Embryophyta</taxon>
        <taxon>Tracheophyta</taxon>
        <taxon>Spermatophyta</taxon>
        <taxon>Magnoliopsida</taxon>
        <taxon>Liliopsida</taxon>
        <taxon>Poales</taxon>
        <taxon>Poaceae</taxon>
        <taxon>BOP clade</taxon>
        <taxon>Pooideae</taxon>
        <taxon>Triticodae</taxon>
        <taxon>Triticeae</taxon>
        <taxon>Triticinae</taxon>
        <taxon>Triticum</taxon>
    </lineage>
</organism>
<dbReference type="Gramene" id="TraesCLE_scaffold_030645_01G000200.1">
    <property type="protein sequence ID" value="TraesCLE_scaffold_030645_01G000200.1"/>
    <property type="gene ID" value="TraesCLE_scaffold_030645_01G000200"/>
</dbReference>
<dbReference type="OrthoDB" id="696512at2759"/>
<reference evidence="3" key="1">
    <citation type="submission" date="2018-08" db="EMBL/GenBank/DDBJ databases">
        <authorList>
            <person name="Rossello M."/>
        </authorList>
    </citation>
    <scope>NUCLEOTIDE SEQUENCE [LARGE SCALE GENOMIC DNA]</scope>
    <source>
        <strain evidence="3">cv. Chinese Spring</strain>
    </source>
</reference>
<dbReference type="Gramene" id="TraesARI6A03G03257150.1">
    <property type="protein sequence ID" value="TraesARI6A03G03257150.1"/>
    <property type="gene ID" value="TraesARI6A03G03257150"/>
</dbReference>